<dbReference type="EMBL" id="VUYU01000014">
    <property type="protein sequence ID" value="NHZ35971.1"/>
    <property type="molecule type" value="Genomic_DNA"/>
</dbReference>
<proteinExistence type="predicted"/>
<feature type="region of interest" description="Disordered" evidence="1">
    <location>
        <begin position="1"/>
        <end position="26"/>
    </location>
</feature>
<sequence length="147" mass="17515">MNPAMSKRAQKDQQISVAADPKQWSEQSKRSVAYHFKREYVDEPYKCSRCSVACTFTAQDQKYTFEIKKASKDQRRKFCSTCWSESNRMRATLSEYDLRWTAEKSSLRANREFLTEWLELFMRWKQFAPYKHDIAKIAMVRCLLKLG</sequence>
<gene>
    <name evidence="3" type="ORF">F0185_20600</name>
</gene>
<organism evidence="3 4">
    <name type="scientific">Massilia rubra</name>
    <dbReference type="NCBI Taxonomy" id="2607910"/>
    <lineage>
        <taxon>Bacteria</taxon>
        <taxon>Pseudomonadati</taxon>
        <taxon>Pseudomonadota</taxon>
        <taxon>Betaproteobacteria</taxon>
        <taxon>Burkholderiales</taxon>
        <taxon>Oxalobacteraceae</taxon>
        <taxon>Telluria group</taxon>
        <taxon>Massilia</taxon>
    </lineage>
</organism>
<feature type="domain" description="Probable zinc-binding" evidence="2">
    <location>
        <begin position="42"/>
        <end position="89"/>
    </location>
</feature>
<reference evidence="3 4" key="1">
    <citation type="submission" date="2019-09" db="EMBL/GenBank/DDBJ databases">
        <title>Taxonomy of Antarctic Massilia spp.: description of Massilia rubra sp. nov., Massilia aquatica sp. nov., Massilia mucilaginosa sp. nov., Massilia frigida sp. nov. isolated from streams, lakes and regoliths.</title>
        <authorList>
            <person name="Holochova P."/>
            <person name="Sedlacek I."/>
            <person name="Kralova S."/>
            <person name="Maslanova I."/>
            <person name="Busse H.-J."/>
            <person name="Stankova E."/>
            <person name="Vrbovska V."/>
            <person name="Kovarovic V."/>
            <person name="Bartak M."/>
            <person name="Svec P."/>
            <person name="Pantucek R."/>
        </authorList>
    </citation>
    <scope>NUCLEOTIDE SEQUENCE [LARGE SCALE GENOMIC DNA]</scope>
    <source>
        <strain evidence="3 4">CCM 8692</strain>
    </source>
</reference>
<dbReference type="InterPro" id="IPR025306">
    <property type="entry name" value="Zn-bnd_dom_prob"/>
</dbReference>
<dbReference type="Pfam" id="PF13451">
    <property type="entry name" value="zf_Tbcl"/>
    <property type="match status" value="1"/>
</dbReference>
<evidence type="ECO:0000313" key="3">
    <source>
        <dbReference type="EMBL" id="NHZ35971.1"/>
    </source>
</evidence>
<keyword evidence="4" id="KW-1185">Reference proteome</keyword>
<accession>A0ABX0LUM4</accession>
<dbReference type="Proteomes" id="UP000785613">
    <property type="component" value="Unassembled WGS sequence"/>
</dbReference>
<comment type="caution">
    <text evidence="3">The sequence shown here is derived from an EMBL/GenBank/DDBJ whole genome shotgun (WGS) entry which is preliminary data.</text>
</comment>
<evidence type="ECO:0000313" key="4">
    <source>
        <dbReference type="Proteomes" id="UP000785613"/>
    </source>
</evidence>
<evidence type="ECO:0000259" key="2">
    <source>
        <dbReference type="Pfam" id="PF13451"/>
    </source>
</evidence>
<evidence type="ECO:0000256" key="1">
    <source>
        <dbReference type="SAM" id="MobiDB-lite"/>
    </source>
</evidence>
<name>A0ABX0LUM4_9BURK</name>
<protein>
    <recommendedName>
        <fullName evidence="2">Probable zinc-binding domain-containing protein</fullName>
    </recommendedName>
</protein>